<evidence type="ECO:0000313" key="6">
    <source>
        <dbReference type="EMBL" id="KAK6623260.1"/>
    </source>
</evidence>
<evidence type="ECO:0000256" key="5">
    <source>
        <dbReference type="SAM" id="Phobius"/>
    </source>
</evidence>
<dbReference type="InterPro" id="IPR002293">
    <property type="entry name" value="AA/rel_permease1"/>
</dbReference>
<evidence type="ECO:0000256" key="3">
    <source>
        <dbReference type="ARBA" id="ARBA00022989"/>
    </source>
</evidence>
<dbReference type="AlphaFoldDB" id="A0AAN8NNW9"/>
<feature type="transmembrane region" description="Helical" evidence="5">
    <location>
        <begin position="59"/>
        <end position="81"/>
    </location>
</feature>
<dbReference type="InterPro" id="IPR050598">
    <property type="entry name" value="AminoAcid_Transporter"/>
</dbReference>
<evidence type="ECO:0000256" key="1">
    <source>
        <dbReference type="ARBA" id="ARBA00004141"/>
    </source>
</evidence>
<comment type="subcellular location">
    <subcellularLocation>
        <location evidence="1">Membrane</location>
        <topology evidence="1">Multi-pass membrane protein</topology>
    </subcellularLocation>
</comment>
<gene>
    <name evidence="6" type="ORF">RUM43_009112</name>
</gene>
<dbReference type="Pfam" id="PF13520">
    <property type="entry name" value="AA_permease_2"/>
    <property type="match status" value="1"/>
</dbReference>
<dbReference type="PANTHER" id="PTHR11785">
    <property type="entry name" value="AMINO ACID TRANSPORTER"/>
    <property type="match status" value="1"/>
</dbReference>
<keyword evidence="3 5" id="KW-1133">Transmembrane helix</keyword>
<comment type="caution">
    <text evidence="6">The sequence shown here is derived from an EMBL/GenBank/DDBJ whole genome shotgun (WGS) entry which is preliminary data.</text>
</comment>
<dbReference type="GO" id="GO:0015179">
    <property type="term" value="F:L-amino acid transmembrane transporter activity"/>
    <property type="evidence" value="ECO:0007669"/>
    <property type="project" value="TreeGrafter"/>
</dbReference>
<protein>
    <submittedName>
        <fullName evidence="6">Uncharacterized protein</fullName>
    </submittedName>
</protein>
<organism evidence="6 7">
    <name type="scientific">Polyplax serrata</name>
    <name type="common">Common mouse louse</name>
    <dbReference type="NCBI Taxonomy" id="468196"/>
    <lineage>
        <taxon>Eukaryota</taxon>
        <taxon>Metazoa</taxon>
        <taxon>Ecdysozoa</taxon>
        <taxon>Arthropoda</taxon>
        <taxon>Hexapoda</taxon>
        <taxon>Insecta</taxon>
        <taxon>Pterygota</taxon>
        <taxon>Neoptera</taxon>
        <taxon>Paraneoptera</taxon>
        <taxon>Psocodea</taxon>
        <taxon>Troctomorpha</taxon>
        <taxon>Phthiraptera</taxon>
        <taxon>Anoplura</taxon>
        <taxon>Polyplacidae</taxon>
        <taxon>Polyplax</taxon>
    </lineage>
</organism>
<dbReference type="GO" id="GO:0016020">
    <property type="term" value="C:membrane"/>
    <property type="evidence" value="ECO:0007669"/>
    <property type="project" value="UniProtKB-SubCell"/>
</dbReference>
<keyword evidence="2 5" id="KW-0812">Transmembrane</keyword>
<dbReference type="EMBL" id="JAWJWE010000038">
    <property type="protein sequence ID" value="KAK6623260.1"/>
    <property type="molecule type" value="Genomic_DNA"/>
</dbReference>
<accession>A0AAN8NNW9</accession>
<reference evidence="6 7" key="1">
    <citation type="submission" date="2023-10" db="EMBL/GenBank/DDBJ databases">
        <title>Genomes of two closely related lineages of the louse Polyplax serrata with different host specificities.</title>
        <authorList>
            <person name="Martinu J."/>
            <person name="Tarabai H."/>
            <person name="Stefka J."/>
            <person name="Hypsa V."/>
        </authorList>
    </citation>
    <scope>NUCLEOTIDE SEQUENCE [LARGE SCALE GENOMIC DNA]</scope>
    <source>
        <strain evidence="6">HR10_N</strain>
    </source>
</reference>
<proteinExistence type="predicted"/>
<feature type="transmembrane region" description="Helical" evidence="5">
    <location>
        <begin position="240"/>
        <end position="260"/>
    </location>
</feature>
<dbReference type="PANTHER" id="PTHR11785:SF528">
    <property type="entry name" value="AMINO ACID TRANSPORTER PROTEIN JHI-21"/>
    <property type="match status" value="1"/>
</dbReference>
<feature type="transmembrane region" description="Helical" evidence="5">
    <location>
        <begin position="214"/>
        <end position="234"/>
    </location>
</feature>
<dbReference type="Proteomes" id="UP001372834">
    <property type="component" value="Unassembled WGS sequence"/>
</dbReference>
<dbReference type="Gene3D" id="1.20.1740.10">
    <property type="entry name" value="Amino acid/polyamine transporter I"/>
    <property type="match status" value="1"/>
</dbReference>
<sequence>MKLCPGSPSVLSMSRRSKCIFAHGDMAYNFGNVTSLNVEDNNSSFIATSHMFTKNLPRAIWIAMPIVTLVYVTANLAYFAVIPTDEILKSSAVAVTFGDKMFGRFSWCVPIFVALSTFGGVNGILFTSARLFFIGAQEGHLPEVFSYIHMRKLTPVPSLLFTCILSLMMLVSSDVFVLIDYFSQILWLSVAASIAGLLWLRYKRPDANRPVKVNLAIPIIFLLCCIFLTVVPIVKKPVNTVIGLIITLSGVPVYYATVAWKSKPQWIPRFTEKMTLVIQKTLEVVPVQKKDDL</sequence>
<keyword evidence="4 5" id="KW-0472">Membrane</keyword>
<evidence type="ECO:0000256" key="4">
    <source>
        <dbReference type="ARBA" id="ARBA00023136"/>
    </source>
</evidence>
<evidence type="ECO:0000256" key="2">
    <source>
        <dbReference type="ARBA" id="ARBA00022692"/>
    </source>
</evidence>
<feature type="transmembrane region" description="Helical" evidence="5">
    <location>
        <begin position="101"/>
        <end position="125"/>
    </location>
</feature>
<name>A0AAN8NNW9_POLSC</name>
<dbReference type="FunFam" id="1.20.1740.10:FF:000095">
    <property type="entry name" value="B(0,+)-type amino acid transporter 1-like"/>
    <property type="match status" value="1"/>
</dbReference>
<feature type="transmembrane region" description="Helical" evidence="5">
    <location>
        <begin position="185"/>
        <end position="202"/>
    </location>
</feature>
<feature type="transmembrane region" description="Helical" evidence="5">
    <location>
        <begin position="159"/>
        <end position="179"/>
    </location>
</feature>
<evidence type="ECO:0000313" key="7">
    <source>
        <dbReference type="Proteomes" id="UP001372834"/>
    </source>
</evidence>